<accession>A0ABP7BKA2</accession>
<dbReference type="PROSITE" id="PS00687">
    <property type="entry name" value="ALDEHYDE_DEHYDR_GLU"/>
    <property type="match status" value="1"/>
</dbReference>
<comment type="similarity">
    <text evidence="3">Belongs to the aldehyde dehydrogenase family.</text>
</comment>
<dbReference type="InterPro" id="IPR016161">
    <property type="entry name" value="Ald_DH/histidinol_DH"/>
</dbReference>
<dbReference type="Proteomes" id="UP001410795">
    <property type="component" value="Unassembled WGS sequence"/>
</dbReference>
<dbReference type="InterPro" id="IPR029510">
    <property type="entry name" value="Ald_DH_CS_GLU"/>
</dbReference>
<comment type="caution">
    <text evidence="5">The sequence shown here is derived from an EMBL/GenBank/DDBJ whole genome shotgun (WGS) entry which is preliminary data.</text>
</comment>
<evidence type="ECO:0000259" key="4">
    <source>
        <dbReference type="Pfam" id="PF00171"/>
    </source>
</evidence>
<dbReference type="RefSeq" id="WP_221857348.1">
    <property type="nucleotide sequence ID" value="NZ_BAAAYV010000012.1"/>
</dbReference>
<evidence type="ECO:0000313" key="5">
    <source>
        <dbReference type="EMBL" id="GAA3663180.1"/>
    </source>
</evidence>
<keyword evidence="6" id="KW-1185">Reference proteome</keyword>
<protein>
    <submittedName>
        <fullName evidence="5">Aldehyde dehydrogenase family protein</fullName>
    </submittedName>
</protein>
<organism evidence="5 6">
    <name type="scientific">Microbacterium marinilacus</name>
    <dbReference type="NCBI Taxonomy" id="415209"/>
    <lineage>
        <taxon>Bacteria</taxon>
        <taxon>Bacillati</taxon>
        <taxon>Actinomycetota</taxon>
        <taxon>Actinomycetes</taxon>
        <taxon>Micrococcales</taxon>
        <taxon>Microbacteriaceae</taxon>
        <taxon>Microbacterium</taxon>
    </lineage>
</organism>
<feature type="domain" description="Aldehyde dehydrogenase" evidence="4">
    <location>
        <begin position="26"/>
        <end position="485"/>
    </location>
</feature>
<dbReference type="EMBL" id="BAAAYV010000012">
    <property type="protein sequence ID" value="GAA3663180.1"/>
    <property type="molecule type" value="Genomic_DNA"/>
</dbReference>
<dbReference type="InterPro" id="IPR016163">
    <property type="entry name" value="Ald_DH_C"/>
</dbReference>
<dbReference type="Gene3D" id="3.40.309.10">
    <property type="entry name" value="Aldehyde Dehydrogenase, Chain A, domain 2"/>
    <property type="match status" value="1"/>
</dbReference>
<evidence type="ECO:0000256" key="2">
    <source>
        <dbReference type="PROSITE-ProRule" id="PRU10007"/>
    </source>
</evidence>
<evidence type="ECO:0000256" key="3">
    <source>
        <dbReference type="RuleBase" id="RU003345"/>
    </source>
</evidence>
<dbReference type="Pfam" id="PF00171">
    <property type="entry name" value="Aldedh"/>
    <property type="match status" value="1"/>
</dbReference>
<dbReference type="SUPFAM" id="SSF53720">
    <property type="entry name" value="ALDH-like"/>
    <property type="match status" value="1"/>
</dbReference>
<feature type="active site" evidence="2">
    <location>
        <position position="258"/>
    </location>
</feature>
<reference evidence="6" key="1">
    <citation type="journal article" date="2019" name="Int. J. Syst. Evol. Microbiol.">
        <title>The Global Catalogue of Microorganisms (GCM) 10K type strain sequencing project: providing services to taxonomists for standard genome sequencing and annotation.</title>
        <authorList>
            <consortium name="The Broad Institute Genomics Platform"/>
            <consortium name="The Broad Institute Genome Sequencing Center for Infectious Disease"/>
            <person name="Wu L."/>
            <person name="Ma J."/>
        </authorList>
    </citation>
    <scope>NUCLEOTIDE SEQUENCE [LARGE SCALE GENOMIC DNA]</scope>
    <source>
        <strain evidence="6">JCM 16546</strain>
    </source>
</reference>
<dbReference type="InterPro" id="IPR015590">
    <property type="entry name" value="Aldehyde_DH_dom"/>
</dbReference>
<evidence type="ECO:0000313" key="6">
    <source>
        <dbReference type="Proteomes" id="UP001410795"/>
    </source>
</evidence>
<name>A0ABP7BKA2_9MICO</name>
<proteinExistence type="inferred from homology"/>
<keyword evidence="1 3" id="KW-0560">Oxidoreductase</keyword>
<dbReference type="InterPro" id="IPR016162">
    <property type="entry name" value="Ald_DH_N"/>
</dbReference>
<gene>
    <name evidence="5" type="ORF">GCM10022202_26110</name>
</gene>
<dbReference type="PANTHER" id="PTHR11699">
    <property type="entry name" value="ALDEHYDE DEHYDROGENASE-RELATED"/>
    <property type="match status" value="1"/>
</dbReference>
<dbReference type="Gene3D" id="3.40.605.10">
    <property type="entry name" value="Aldehyde Dehydrogenase, Chain A, domain 1"/>
    <property type="match status" value="1"/>
</dbReference>
<sequence length="495" mass="52103">MTDTLDSPAVAPSLVVDGAQLIGGEWVPSHTGRTIDVINPANLELLARVPQSDAEDVDQAVRAAEAAFPAWRDLNATARAGLLFRWADLIERHSSQLDGLESQEVGRPSWGPPPMAGQLRFIAGQADKVQGVSLPTYSPDTVGYTLREPYGVVGAIIPWNAPGPMFVTEVGAAIAAGNTIVIKPAEDAPLTPLALAKLSIEAGIPAGVINVVTGYGSEAGAAIPDHPRIRRIGFTGSPQTGRLIMEACSRHLTPLHLELGGKSPQVIFPDADLDTAIPAIAMGITLNTGQICAAGSRVVVLRSVHDEVVERLATQMQKVTVGPWHQPVNMGPLINEKQHSRVTDYIEVGTEQGATLVTGGSRPKGPDFEKGFFVEPTLFDGVSPDMRIAQEEIFGPVLSVITVDDEAEAIAVANGVDYGLVASVWTQSVGTAVRMSRALQAGQVAVNSSLGAGVIGGPFGGYKNSGFGRTMGADSVLDWTQVKTVSMREAPLPRF</sequence>
<evidence type="ECO:0000256" key="1">
    <source>
        <dbReference type="ARBA" id="ARBA00023002"/>
    </source>
</evidence>